<dbReference type="Gene3D" id="3.40.50.300">
    <property type="entry name" value="P-loop containing nucleotide triphosphate hydrolases"/>
    <property type="match status" value="2"/>
</dbReference>
<dbReference type="Pfam" id="PF01935">
    <property type="entry name" value="DUF87"/>
    <property type="match status" value="1"/>
</dbReference>
<proteinExistence type="predicted"/>
<evidence type="ECO:0000259" key="1">
    <source>
        <dbReference type="Pfam" id="PF01935"/>
    </source>
</evidence>
<dbReference type="PANTHER" id="PTHR30121">
    <property type="entry name" value="UNCHARACTERIZED PROTEIN YJGR-RELATED"/>
    <property type="match status" value="1"/>
</dbReference>
<dbReference type="InterPro" id="IPR051162">
    <property type="entry name" value="T4SS_component"/>
</dbReference>
<accession>A0ABX0JED4</accession>
<dbReference type="InterPro" id="IPR027417">
    <property type="entry name" value="P-loop_NTPase"/>
</dbReference>
<dbReference type="Proteomes" id="UP001165962">
    <property type="component" value="Unassembled WGS sequence"/>
</dbReference>
<dbReference type="PANTHER" id="PTHR30121:SF6">
    <property type="entry name" value="SLR6007 PROTEIN"/>
    <property type="match status" value="1"/>
</dbReference>
<sequence length="670" mass="75209">MLIKLWYGKSGEVKQKPYKKQPDFDDAKPEGIDFISPSIIRETLPKELSAEGIKMTDYAVEVGGTAVPVRYYRSFFAQISAGNTWAGMLDSLVVGDFGEADMDFAIHVRPSANDRELDAIGRRITGLLSDLASEKDVSKRDSMMDEVKDLKARQGRIRRNTERSYRVSIQAIASGTDWKALKKYCNSLVKRFSGKSIILRSADGRQLDALRAILPLTTSEVPKEHFLSFETSNVADLFPFGYGGISHRTGIILGREIFMGKPVFLENWHPDLTNQHACVIGRSGAGKTYVVMTLVNRNTHIRRRVGILDWKGEYRDYMIAMNCPFIELSQHSQDRINPYDVDITEMPDGSRYVDIEEAANFVQALVYKMISVYDRNILTGEVKVFISNSIRTQYEDAEITEDPESLFTASSTGDGKFRIGRTYKKMPELNGLHDMMEKSDKEAVRIAADIFIQFTKTGKAPSMSIFDGQSTVSVKDAPIFAIALNRLDKDIMRPLGLVAAQRWITEKWAKKNPDIKKLEVIEEAQNIFNDPDVGGVWAESSYREGRSTNTGIISVTQGLEVYTKSAAGIAAIKNSPIKIIGLQEKIDIDSVQGMLNLSEGEAHFLVNQASRGKVVLKIDNESTILQVQATKFEHMLFTTDPNDPAYAQRKIYIRDLLEKRNKSVNQEQTG</sequence>
<name>A0ABX0JED4_9BACL</name>
<protein>
    <submittedName>
        <fullName evidence="2">DUF87 domain-containing protein</fullName>
    </submittedName>
</protein>
<reference evidence="2" key="1">
    <citation type="submission" date="2020-03" db="EMBL/GenBank/DDBJ databases">
        <title>Draft sequencing of Paenibacilllus sp. S3N08.</title>
        <authorList>
            <person name="Kim D.-U."/>
        </authorList>
    </citation>
    <scope>NUCLEOTIDE SEQUENCE</scope>
    <source>
        <strain evidence="2">S3N08</strain>
    </source>
</reference>
<evidence type="ECO:0000313" key="3">
    <source>
        <dbReference type="Proteomes" id="UP001165962"/>
    </source>
</evidence>
<keyword evidence="3" id="KW-1185">Reference proteome</keyword>
<comment type="caution">
    <text evidence="2">The sequence shown here is derived from an EMBL/GenBank/DDBJ whole genome shotgun (WGS) entry which is preliminary data.</text>
</comment>
<organism evidence="2 3">
    <name type="scientific">Paenibacillus agricola</name>
    <dbReference type="NCBI Taxonomy" id="2716264"/>
    <lineage>
        <taxon>Bacteria</taxon>
        <taxon>Bacillati</taxon>
        <taxon>Bacillota</taxon>
        <taxon>Bacilli</taxon>
        <taxon>Bacillales</taxon>
        <taxon>Paenibacillaceae</taxon>
        <taxon>Paenibacillus</taxon>
    </lineage>
</organism>
<dbReference type="EMBL" id="JAAOIW010000023">
    <property type="protein sequence ID" value="NHN34895.1"/>
    <property type="molecule type" value="Genomic_DNA"/>
</dbReference>
<feature type="domain" description="Helicase HerA central" evidence="1">
    <location>
        <begin position="272"/>
        <end position="371"/>
    </location>
</feature>
<dbReference type="SUPFAM" id="SSF52540">
    <property type="entry name" value="P-loop containing nucleoside triphosphate hydrolases"/>
    <property type="match status" value="1"/>
</dbReference>
<dbReference type="InterPro" id="IPR002789">
    <property type="entry name" value="HerA_central"/>
</dbReference>
<evidence type="ECO:0000313" key="2">
    <source>
        <dbReference type="EMBL" id="NHN34895.1"/>
    </source>
</evidence>
<gene>
    <name evidence="2" type="ORF">G9U52_34700</name>
</gene>